<dbReference type="GO" id="GO:0043800">
    <property type="term" value="F:6-phospho-3-hexuloisomerase activity"/>
    <property type="evidence" value="ECO:0007669"/>
    <property type="project" value="UniProtKB-EC"/>
</dbReference>
<dbReference type="EMBL" id="JACCBE010000001">
    <property type="protein sequence ID" value="NYD56803.1"/>
    <property type="molecule type" value="Genomic_DNA"/>
</dbReference>
<keyword evidence="4" id="KW-1185">Reference proteome</keyword>
<proteinExistence type="inferred from homology"/>
<accession>A0A7Y9EZF6</accession>
<evidence type="ECO:0000313" key="3">
    <source>
        <dbReference type="EMBL" id="NYD56803.1"/>
    </source>
</evidence>
<dbReference type="Proteomes" id="UP000516957">
    <property type="component" value="Unassembled WGS sequence"/>
</dbReference>
<evidence type="ECO:0000256" key="1">
    <source>
        <dbReference type="ARBA" id="ARBA00009235"/>
    </source>
</evidence>
<comment type="caution">
    <text evidence="3">The sequence shown here is derived from an EMBL/GenBank/DDBJ whole genome shotgun (WGS) entry which is preliminary data.</text>
</comment>
<feature type="domain" description="SIS" evidence="2">
    <location>
        <begin position="26"/>
        <end position="161"/>
    </location>
</feature>
<dbReference type="InterPro" id="IPR046348">
    <property type="entry name" value="SIS_dom_sf"/>
</dbReference>
<sequence length="174" mass="18095">MSAIRRVVDEVAGVLAEVDQDAFDRLVAELREPGRTWFCTGQGRSGLVARMAAMRLVHLGHRAHVVGEATAPSISAGDALLVLSASGTTAVSRHHAETARGVGAAVALVTTAGPSPLRSLADVTLDVPVSASVQFGGSLYEQAALLTLDAAVLAIDAGDLATREEMHRRHANLQ</sequence>
<dbReference type="PANTHER" id="PTHR43443">
    <property type="entry name" value="3-HEXULOSE-6-PHOSPHATE ISOMERASE"/>
    <property type="match status" value="1"/>
</dbReference>
<dbReference type="Pfam" id="PF01380">
    <property type="entry name" value="SIS"/>
    <property type="match status" value="1"/>
</dbReference>
<evidence type="ECO:0000313" key="4">
    <source>
        <dbReference type="Proteomes" id="UP000516957"/>
    </source>
</evidence>
<dbReference type="Gene3D" id="3.40.50.10490">
    <property type="entry name" value="Glucose-6-phosphate isomerase like protein, domain 1"/>
    <property type="match status" value="1"/>
</dbReference>
<dbReference type="PROSITE" id="PS51464">
    <property type="entry name" value="SIS"/>
    <property type="match status" value="1"/>
</dbReference>
<dbReference type="InterPro" id="IPR017552">
    <property type="entry name" value="PHI/rmpB"/>
</dbReference>
<dbReference type="NCBIfam" id="TIGR03127">
    <property type="entry name" value="RuMP_HxlB"/>
    <property type="match status" value="1"/>
</dbReference>
<dbReference type="PANTHER" id="PTHR43443:SF1">
    <property type="entry name" value="3-HEXULOSE-6-PHOSPHATE ISOMERASE"/>
    <property type="match status" value="1"/>
</dbReference>
<gene>
    <name evidence="3" type="ORF">BKA08_001041</name>
</gene>
<dbReference type="GO" id="GO:1901135">
    <property type="term" value="P:carbohydrate derivative metabolic process"/>
    <property type="evidence" value="ECO:0007669"/>
    <property type="project" value="InterPro"/>
</dbReference>
<comment type="similarity">
    <text evidence="1">Belongs to the SIS family. PHI subfamily.</text>
</comment>
<dbReference type="AlphaFoldDB" id="A0A7Y9EZF6"/>
<name>A0A7Y9EZF6_9ACTN</name>
<reference evidence="3 4" key="1">
    <citation type="submission" date="2020-07" db="EMBL/GenBank/DDBJ databases">
        <title>Sequencing the genomes of 1000 actinobacteria strains.</title>
        <authorList>
            <person name="Klenk H.-P."/>
        </authorList>
    </citation>
    <scope>NUCLEOTIDE SEQUENCE [LARGE SCALE GENOMIC DNA]</scope>
    <source>
        <strain evidence="3 4">DSM 18965</strain>
    </source>
</reference>
<dbReference type="GO" id="GO:0097367">
    <property type="term" value="F:carbohydrate derivative binding"/>
    <property type="evidence" value="ECO:0007669"/>
    <property type="project" value="InterPro"/>
</dbReference>
<dbReference type="EC" id="5.3.1.27" evidence="3"/>
<dbReference type="RefSeq" id="WP_179614650.1">
    <property type="nucleotide sequence ID" value="NZ_CP059163.1"/>
</dbReference>
<keyword evidence="3" id="KW-0413">Isomerase</keyword>
<dbReference type="InterPro" id="IPR001347">
    <property type="entry name" value="SIS_dom"/>
</dbReference>
<dbReference type="SUPFAM" id="SSF53697">
    <property type="entry name" value="SIS domain"/>
    <property type="match status" value="1"/>
</dbReference>
<protein>
    <submittedName>
        <fullName evidence="3">6-phospho-3-hexuloisomerase</fullName>
        <ecNumber evidence="3">5.3.1.27</ecNumber>
    </submittedName>
</protein>
<organism evidence="3 4">
    <name type="scientific">Nocardioides marinisabuli</name>
    <dbReference type="NCBI Taxonomy" id="419476"/>
    <lineage>
        <taxon>Bacteria</taxon>
        <taxon>Bacillati</taxon>
        <taxon>Actinomycetota</taxon>
        <taxon>Actinomycetes</taxon>
        <taxon>Propionibacteriales</taxon>
        <taxon>Nocardioidaceae</taxon>
        <taxon>Nocardioides</taxon>
    </lineage>
</organism>
<evidence type="ECO:0000259" key="2">
    <source>
        <dbReference type="PROSITE" id="PS51464"/>
    </source>
</evidence>